<organism evidence="8 9">
    <name type="scientific">Salmo salar</name>
    <name type="common">Atlantic salmon</name>
    <dbReference type="NCBI Taxonomy" id="8030"/>
    <lineage>
        <taxon>Eukaryota</taxon>
        <taxon>Metazoa</taxon>
        <taxon>Chordata</taxon>
        <taxon>Craniata</taxon>
        <taxon>Vertebrata</taxon>
        <taxon>Euteleostomi</taxon>
        <taxon>Actinopterygii</taxon>
        <taxon>Neopterygii</taxon>
        <taxon>Teleostei</taxon>
        <taxon>Protacanthopterygii</taxon>
        <taxon>Salmoniformes</taxon>
        <taxon>Salmonidae</taxon>
        <taxon>Salmoninae</taxon>
        <taxon>Salmo</taxon>
    </lineage>
</organism>
<dbReference type="SUPFAM" id="SSF48726">
    <property type="entry name" value="Immunoglobulin"/>
    <property type="match status" value="2"/>
</dbReference>
<evidence type="ECO:0000256" key="4">
    <source>
        <dbReference type="ARBA" id="ARBA00023180"/>
    </source>
</evidence>
<evidence type="ECO:0000256" key="5">
    <source>
        <dbReference type="SAM" id="Phobius"/>
    </source>
</evidence>
<evidence type="ECO:0000256" key="6">
    <source>
        <dbReference type="SAM" id="SignalP"/>
    </source>
</evidence>
<feature type="chain" id="PRO_5047316022" description="Ig-like domain-containing protein" evidence="6">
    <location>
        <begin position="25"/>
        <end position="365"/>
    </location>
</feature>
<dbReference type="KEGG" id="sasa:106604897"/>
<dbReference type="RefSeq" id="XP_014055487.2">
    <property type="nucleotide sequence ID" value="XM_014200012.2"/>
</dbReference>
<feature type="domain" description="Ig-like" evidence="7">
    <location>
        <begin position="133"/>
        <end position="213"/>
    </location>
</feature>
<accession>A0A1S3RUG4</accession>
<evidence type="ECO:0000313" key="9">
    <source>
        <dbReference type="RefSeq" id="XP_014055487.2"/>
    </source>
</evidence>
<sequence length="365" mass="40095">MKALFGLLVMLAAVSHGMERPCDAREDGAQCYGALGGTVYLQLINVVSGVPDILLKTESNDTAKVILKIRNRTPEIVKIHKSIETRAHFFINNGTFRIDNTERNDSAEYRLETFNLDGKALGTRRLQLFIEAPVSSPQLSSQCLTHGEVRVSCSSEGDGPQYSWTLDGHTHRDTEASPGDKTNTVTLKRGQSGDLTCTVKNNINSVTVSKIISPCEGIMYVNCTSNGTKISEWVIATGNTLCIELTTEAHTTVTNAFTSKTEATEEIIGMVAGSLVGIVLVLGMVLAVYCVQKNKKPPKTPVNVDSQDVEYANVRILKKQMRQTVVPHQSMEVEYGQNKILEGPQRSVDTLEEEDCVYARVRKVQ</sequence>
<keyword evidence="2 6" id="KW-0732">Signal</keyword>
<proteinExistence type="predicted"/>
<keyword evidence="8" id="KW-1185">Reference proteome</keyword>
<dbReference type="Proteomes" id="UP001652741">
    <property type="component" value="Chromosome ssa05"/>
</dbReference>
<dbReference type="InterPro" id="IPR013783">
    <property type="entry name" value="Ig-like_fold"/>
</dbReference>
<keyword evidence="5" id="KW-0812">Transmembrane</keyword>
<feature type="transmembrane region" description="Helical" evidence="5">
    <location>
        <begin position="267"/>
        <end position="291"/>
    </location>
</feature>
<evidence type="ECO:0000256" key="1">
    <source>
        <dbReference type="ARBA" id="ARBA00004370"/>
    </source>
</evidence>
<comment type="subcellular location">
    <subcellularLocation>
        <location evidence="1">Membrane</location>
    </subcellularLocation>
</comment>
<dbReference type="GeneID" id="106604897"/>
<dbReference type="AlphaFoldDB" id="A0A1S3RUG4"/>
<gene>
    <name evidence="9" type="primary">LOC106604897</name>
</gene>
<evidence type="ECO:0000313" key="8">
    <source>
        <dbReference type="Proteomes" id="UP001652741"/>
    </source>
</evidence>
<reference evidence="9" key="1">
    <citation type="submission" date="2025-08" db="UniProtKB">
        <authorList>
            <consortium name="RefSeq"/>
        </authorList>
    </citation>
    <scope>IDENTIFICATION</scope>
</reference>
<dbReference type="GO" id="GO:0016020">
    <property type="term" value="C:membrane"/>
    <property type="evidence" value="ECO:0007669"/>
    <property type="project" value="UniProtKB-SubCell"/>
</dbReference>
<dbReference type="Gene3D" id="2.60.40.10">
    <property type="entry name" value="Immunoglobulins"/>
    <property type="match status" value="2"/>
</dbReference>
<dbReference type="PANTHER" id="PTHR12080">
    <property type="entry name" value="SIGNALING LYMPHOCYTIC ACTIVATION MOLECULE"/>
    <property type="match status" value="1"/>
</dbReference>
<dbReference type="InterPro" id="IPR007110">
    <property type="entry name" value="Ig-like_dom"/>
</dbReference>
<keyword evidence="5" id="KW-1133">Transmembrane helix</keyword>
<evidence type="ECO:0000256" key="3">
    <source>
        <dbReference type="ARBA" id="ARBA00023136"/>
    </source>
</evidence>
<feature type="signal peptide" evidence="6">
    <location>
        <begin position="1"/>
        <end position="24"/>
    </location>
</feature>
<keyword evidence="3 5" id="KW-0472">Membrane</keyword>
<dbReference type="PANTHER" id="PTHR12080:SF111">
    <property type="entry name" value="IMMUNOGLOBULIN V-SET DOMAIN-CONTAINING PROTEIN"/>
    <property type="match status" value="1"/>
</dbReference>
<evidence type="ECO:0000259" key="7">
    <source>
        <dbReference type="PROSITE" id="PS50835"/>
    </source>
</evidence>
<evidence type="ECO:0000256" key="2">
    <source>
        <dbReference type="ARBA" id="ARBA00022729"/>
    </source>
</evidence>
<dbReference type="InterPro" id="IPR036179">
    <property type="entry name" value="Ig-like_dom_sf"/>
</dbReference>
<protein>
    <recommendedName>
        <fullName evidence="7">Ig-like domain-containing protein</fullName>
    </recommendedName>
</protein>
<dbReference type="InterPro" id="IPR015631">
    <property type="entry name" value="CD2/SLAM_rcpt"/>
</dbReference>
<keyword evidence="4" id="KW-0325">Glycoprotein</keyword>
<name>A0A1S3RUG4_SALSA</name>
<dbReference type="PROSITE" id="PS50835">
    <property type="entry name" value="IG_LIKE"/>
    <property type="match status" value="1"/>
</dbReference>